<evidence type="ECO:0000313" key="2">
    <source>
        <dbReference type="EMBL" id="MBB4247675.1"/>
    </source>
</evidence>
<proteinExistence type="predicted"/>
<dbReference type="AlphaFoldDB" id="A0A840G719"/>
<dbReference type="EMBL" id="JACIGE010000006">
    <property type="protein sequence ID" value="MBB4247675.1"/>
    <property type="molecule type" value="Genomic_DNA"/>
</dbReference>
<evidence type="ECO:0000313" key="3">
    <source>
        <dbReference type="Proteomes" id="UP000587070"/>
    </source>
</evidence>
<protein>
    <submittedName>
        <fullName evidence="2">Uncharacterized protein</fullName>
    </submittedName>
</protein>
<organism evidence="2 3">
    <name type="scientific">Rhodocyclus tenuis</name>
    <name type="common">Rhodospirillum tenue</name>
    <dbReference type="NCBI Taxonomy" id="1066"/>
    <lineage>
        <taxon>Bacteria</taxon>
        <taxon>Pseudomonadati</taxon>
        <taxon>Pseudomonadota</taxon>
        <taxon>Betaproteobacteria</taxon>
        <taxon>Rhodocyclales</taxon>
        <taxon>Rhodocyclaceae</taxon>
        <taxon>Rhodocyclus</taxon>
    </lineage>
</organism>
<reference evidence="2 3" key="1">
    <citation type="submission" date="2020-08" db="EMBL/GenBank/DDBJ databases">
        <title>Genome sequencing of Purple Non-Sulfur Bacteria from various extreme environments.</title>
        <authorList>
            <person name="Mayer M."/>
        </authorList>
    </citation>
    <scope>NUCLEOTIDE SEQUENCE [LARGE SCALE GENOMIC DNA]</scope>
    <source>
        <strain evidence="2 3">2761</strain>
    </source>
</reference>
<dbReference type="Proteomes" id="UP000587070">
    <property type="component" value="Unassembled WGS sequence"/>
</dbReference>
<feature type="compositionally biased region" description="Basic and acidic residues" evidence="1">
    <location>
        <begin position="180"/>
        <end position="192"/>
    </location>
</feature>
<feature type="region of interest" description="Disordered" evidence="1">
    <location>
        <begin position="170"/>
        <end position="192"/>
    </location>
</feature>
<comment type="caution">
    <text evidence="2">The sequence shown here is derived from an EMBL/GenBank/DDBJ whole genome shotgun (WGS) entry which is preliminary data.</text>
</comment>
<keyword evidence="3" id="KW-1185">Reference proteome</keyword>
<gene>
    <name evidence="2" type="ORF">GGD90_002049</name>
</gene>
<evidence type="ECO:0000256" key="1">
    <source>
        <dbReference type="SAM" id="MobiDB-lite"/>
    </source>
</evidence>
<accession>A0A840G719</accession>
<sequence>MLYLLPMEHEDEPPPPDCAWRLLTVCSDPEGNNGPLLNAIDALGDNLITAFDHQLRTITRLAATGKPWRELIQDRGSLHDVGDIQITYPTGETRTEKLWQFSHGQMRLLWCYGGGKKVLILSHAMPKTSRKIKDSDREAARQVMQEFVNSREAGNLKIIGDDDHERTLEKLFPKGAGESRVQKKSQDGRRLC</sequence>
<name>A0A840G719_RHOTE</name>